<dbReference type="PANTHER" id="PTHR12526">
    <property type="entry name" value="GLYCOSYLTRANSFERASE"/>
    <property type="match status" value="1"/>
</dbReference>
<dbReference type="Proteomes" id="UP001202943">
    <property type="component" value="Unassembled WGS sequence"/>
</dbReference>
<dbReference type="Pfam" id="PF00534">
    <property type="entry name" value="Glycos_transf_1"/>
    <property type="match status" value="1"/>
</dbReference>
<evidence type="ECO:0000313" key="4">
    <source>
        <dbReference type="EMBL" id="MCO1622255.1"/>
    </source>
</evidence>
<proteinExistence type="predicted"/>
<sequence length="569" mass="62423">MLGALMGRKRAAPPAVTQVVSVLNRLSASAGGVTRVSLNRSAILADNGFRSCIVSIDWDLGLQGSVQSLRISGQLAKPVLALNFFYYYCQASVMRRSGTKITDLEQLSVKVASNLPKRRSRFIGLTEFQSREYMNSFGDVFAREILDAEGNSVSFELVIDSERSKQYKTRDEACSAWLEELADYGAHTVIISDASSTSDVVTNVLGGKISKVLTLHGNHFMEPFTFGSPIKPRSQLIIDNANSCDALVLLTESQKRDIEQQFGESSNAVVIPNSVTEFAIKQDVSRDPNVFAIVSRLEGGKRLDRAIRAFKIVVEQNPKLQLEIWGRGALADELSELISELDLEDNVSLNGYTRAPHAVYSRARCTLSTSLSEGFGLSIIESMSMGTPVISFNTNYGPIEIIEDYANGYLVESEKELAGRILEIAEDNNAFEALSKGALATAAKYSSKRIGKEWIDLVNGLAQKGAAPKHGSKSRSIENSHSSSSGTLFISANDITEELSQSARHVEIIKIDRSKQFNDKISKLEPGVYRIKSMKLDEDSSRYAIKFGQGPKTHKGTIPHKSFTLRLIG</sequence>
<evidence type="ECO:0000256" key="2">
    <source>
        <dbReference type="ARBA" id="ARBA00022679"/>
    </source>
</evidence>
<dbReference type="EC" id="2.4.-.-" evidence="4"/>
<dbReference type="Gene3D" id="3.40.50.2000">
    <property type="entry name" value="Glycogen Phosphorylase B"/>
    <property type="match status" value="3"/>
</dbReference>
<dbReference type="GO" id="GO:0016757">
    <property type="term" value="F:glycosyltransferase activity"/>
    <property type="evidence" value="ECO:0007669"/>
    <property type="project" value="UniProtKB-KW"/>
</dbReference>
<evidence type="ECO:0000313" key="5">
    <source>
        <dbReference type="Proteomes" id="UP001202943"/>
    </source>
</evidence>
<accession>A0AAW5HIN3</accession>
<keyword evidence="2 4" id="KW-0808">Transferase</keyword>
<reference evidence="4" key="2">
    <citation type="submission" date="2023-08" db="EMBL/GenBank/DDBJ databases">
        <title>Isolation, Identification, Denitrification Characteristics of A Highly Efficient Aerobic Denitrifying Bacterial Strain DS2.</title>
        <authorList>
            <person name="Wang H."/>
        </authorList>
    </citation>
    <scope>NUCLEOTIDE SEQUENCE</scope>
    <source>
        <strain evidence="4">DS2</strain>
    </source>
</reference>
<dbReference type="SUPFAM" id="SSF53756">
    <property type="entry name" value="UDP-Glycosyltransferase/glycogen phosphorylase"/>
    <property type="match status" value="1"/>
</dbReference>
<dbReference type="InterPro" id="IPR001296">
    <property type="entry name" value="Glyco_trans_1"/>
</dbReference>
<comment type="caution">
    <text evidence="4">The sequence shown here is derived from an EMBL/GenBank/DDBJ whole genome shotgun (WGS) entry which is preliminary data.</text>
</comment>
<dbReference type="RefSeq" id="WP_252460261.1">
    <property type="nucleotide sequence ID" value="NZ_JAMHFX010000188.1"/>
</dbReference>
<evidence type="ECO:0000256" key="1">
    <source>
        <dbReference type="ARBA" id="ARBA00022676"/>
    </source>
</evidence>
<keyword evidence="1 4" id="KW-0328">Glycosyltransferase</keyword>
<dbReference type="EMBL" id="JAMHFX010000188">
    <property type="protein sequence ID" value="MCO1622255.1"/>
    <property type="molecule type" value="Genomic_DNA"/>
</dbReference>
<feature type="domain" description="Glycosyl transferase family 1" evidence="3">
    <location>
        <begin position="282"/>
        <end position="437"/>
    </location>
</feature>
<gene>
    <name evidence="4" type="ORF">M8C81_16765</name>
</gene>
<protein>
    <submittedName>
        <fullName evidence="4">Glycosyltransferase</fullName>
        <ecNumber evidence="4">2.4.-.-</ecNumber>
    </submittedName>
</protein>
<reference evidence="4" key="1">
    <citation type="submission" date="2022-05" db="EMBL/GenBank/DDBJ databases">
        <authorList>
            <person name="Yi M."/>
        </authorList>
    </citation>
    <scope>NUCLEOTIDE SEQUENCE</scope>
    <source>
        <strain evidence="4">DS2</strain>
    </source>
</reference>
<dbReference type="PANTHER" id="PTHR12526:SF629">
    <property type="entry name" value="TEICHURONIC ACID BIOSYNTHESIS GLYCOSYLTRANSFERASE TUAH-RELATED"/>
    <property type="match status" value="1"/>
</dbReference>
<organism evidence="4 5">
    <name type="scientific">Pseudomonas putida</name>
    <name type="common">Arthrobacter siderocapsulatus</name>
    <dbReference type="NCBI Taxonomy" id="303"/>
    <lineage>
        <taxon>Bacteria</taxon>
        <taxon>Pseudomonadati</taxon>
        <taxon>Pseudomonadota</taxon>
        <taxon>Gammaproteobacteria</taxon>
        <taxon>Pseudomonadales</taxon>
        <taxon>Pseudomonadaceae</taxon>
        <taxon>Pseudomonas</taxon>
    </lineage>
</organism>
<evidence type="ECO:0000259" key="3">
    <source>
        <dbReference type="Pfam" id="PF00534"/>
    </source>
</evidence>
<dbReference type="GO" id="GO:1901135">
    <property type="term" value="P:carbohydrate derivative metabolic process"/>
    <property type="evidence" value="ECO:0007669"/>
    <property type="project" value="UniProtKB-ARBA"/>
</dbReference>
<dbReference type="AlphaFoldDB" id="A0AAW5HIN3"/>
<name>A0AAW5HIN3_PSEPU</name>